<dbReference type="PANTHER" id="PTHR36978:SF4">
    <property type="entry name" value="P-LOOP CONTAINING NUCLEOSIDE TRIPHOSPHATE HYDROLASE PROTEIN"/>
    <property type="match status" value="1"/>
</dbReference>
<dbReference type="SUPFAM" id="SSF52540">
    <property type="entry name" value="P-loop containing nucleoside triphosphate hydrolases"/>
    <property type="match status" value="1"/>
</dbReference>
<evidence type="ECO:0000313" key="2">
    <source>
        <dbReference type="Proteomes" id="UP001600888"/>
    </source>
</evidence>
<dbReference type="Pfam" id="PF17784">
    <property type="entry name" value="Sulfotransfer_4"/>
    <property type="match status" value="1"/>
</dbReference>
<organism evidence="1 2">
    <name type="scientific">Diaporthe vaccinii</name>
    <dbReference type="NCBI Taxonomy" id="105482"/>
    <lineage>
        <taxon>Eukaryota</taxon>
        <taxon>Fungi</taxon>
        <taxon>Dikarya</taxon>
        <taxon>Ascomycota</taxon>
        <taxon>Pezizomycotina</taxon>
        <taxon>Sordariomycetes</taxon>
        <taxon>Sordariomycetidae</taxon>
        <taxon>Diaporthales</taxon>
        <taxon>Diaporthaceae</taxon>
        <taxon>Diaporthe</taxon>
        <taxon>Diaporthe eres species complex</taxon>
    </lineage>
</organism>
<dbReference type="InterPro" id="IPR040632">
    <property type="entry name" value="Sulfotransfer_4"/>
</dbReference>
<dbReference type="PANTHER" id="PTHR36978">
    <property type="entry name" value="P-LOOP CONTAINING NUCLEOTIDE TRIPHOSPHATE HYDROLASE"/>
    <property type="match status" value="1"/>
</dbReference>
<keyword evidence="2" id="KW-1185">Reference proteome</keyword>
<evidence type="ECO:0008006" key="3">
    <source>
        <dbReference type="Google" id="ProtNLM"/>
    </source>
</evidence>
<reference evidence="1 2" key="1">
    <citation type="submission" date="2024-03" db="EMBL/GenBank/DDBJ databases">
        <title>A high-quality draft genome sequence of Diaporthe vaccinii, a causative agent of upright dieback and viscid rot disease in cranberry plants.</title>
        <authorList>
            <person name="Sarrasin M."/>
            <person name="Lang B.F."/>
            <person name="Burger G."/>
        </authorList>
    </citation>
    <scope>NUCLEOTIDE SEQUENCE [LARGE SCALE GENOMIC DNA]</scope>
    <source>
        <strain evidence="1 2">IS7</strain>
    </source>
</reference>
<dbReference type="EMBL" id="JBAWTH010000006">
    <property type="protein sequence ID" value="KAL2291487.1"/>
    <property type="molecule type" value="Genomic_DNA"/>
</dbReference>
<dbReference type="InterPro" id="IPR027417">
    <property type="entry name" value="P-loop_NTPase"/>
</dbReference>
<protein>
    <recommendedName>
        <fullName evidence="3">P-loop containing nucleoside triphosphate hydrolase protein</fullName>
    </recommendedName>
</protein>
<dbReference type="Gene3D" id="3.40.50.300">
    <property type="entry name" value="P-loop containing nucleotide triphosphate hydrolases"/>
    <property type="match status" value="1"/>
</dbReference>
<accession>A0ABR4F9V9</accession>
<proteinExistence type="predicted"/>
<sequence length="306" mass="34977">MATESRPQESRHPRTTRGNGFRELLSLVFTHKSLELHLPSRQARLEPILRNMASAASTGDKRGHHLRVLSVGLPRTGSKSMLRALEIFGYRNVHHLGQIWWKPREWAFLDRAADASFPSLSTYRPGLGPVHWDEMFGGNDAITDAAGIFGPQLVEAYPDAKCVMVVRDFDAWAHGWLSAYLIDPLVSAYSTRAMRKMFMGAMRCREGDARKKEVLRRYYDEHYATIQKMVPPDRLCVMRLGDGWEPLCRFLGHDVPEVSFPHENDTNEMHLGWQYLRWGILKVAARRSIPWVLGGIAFMLGSMKFL</sequence>
<dbReference type="Proteomes" id="UP001600888">
    <property type="component" value="Unassembled WGS sequence"/>
</dbReference>
<evidence type="ECO:0000313" key="1">
    <source>
        <dbReference type="EMBL" id="KAL2291487.1"/>
    </source>
</evidence>
<gene>
    <name evidence="1" type="ORF">FJTKL_12879</name>
</gene>
<comment type="caution">
    <text evidence="1">The sequence shown here is derived from an EMBL/GenBank/DDBJ whole genome shotgun (WGS) entry which is preliminary data.</text>
</comment>
<name>A0ABR4F9V9_9PEZI</name>